<keyword evidence="2" id="KW-1185">Reference proteome</keyword>
<sequence>MGIPARLRPVARDVLSLVRKGEMHPPRHAFKVSVDHETLQIPYRLYYSPELLRRKLIDAQGIDQLVFACLGTRHYDGYLRQECLSYLLGSEAYWLTPYIVQLAGEYVVEIADDVAHGIMSRDTSLLAAFAEENPGYLATLDRRITSYWTCYHRLAYPNRNDYPGRKVLACLQDASRP</sequence>
<dbReference type="RefSeq" id="WP_154370691.1">
    <property type="nucleotide sequence ID" value="NZ_WKJJ01000001.1"/>
</dbReference>
<dbReference type="Proteomes" id="UP000446768">
    <property type="component" value="Unassembled WGS sequence"/>
</dbReference>
<gene>
    <name evidence="1" type="ORF">GJ700_00450</name>
</gene>
<dbReference type="AlphaFoldDB" id="A0A7X2II15"/>
<dbReference type="EMBL" id="WKJJ01000001">
    <property type="protein sequence ID" value="MRV70190.1"/>
    <property type="molecule type" value="Genomic_DNA"/>
</dbReference>
<protein>
    <submittedName>
        <fullName evidence="1">Uncharacterized protein</fullName>
    </submittedName>
</protein>
<proteinExistence type="predicted"/>
<comment type="caution">
    <text evidence="1">The sequence shown here is derived from an EMBL/GenBank/DDBJ whole genome shotgun (WGS) entry which is preliminary data.</text>
</comment>
<evidence type="ECO:0000313" key="2">
    <source>
        <dbReference type="Proteomes" id="UP000446768"/>
    </source>
</evidence>
<reference evidence="1 2" key="1">
    <citation type="submission" date="2019-11" db="EMBL/GenBank/DDBJ databases">
        <title>Novel species isolated from a subtropical stream in China.</title>
        <authorList>
            <person name="Lu H."/>
        </authorList>
    </citation>
    <scope>NUCLEOTIDE SEQUENCE [LARGE SCALE GENOMIC DNA]</scope>
    <source>
        <strain evidence="1 2">FT92W</strain>
    </source>
</reference>
<evidence type="ECO:0000313" key="1">
    <source>
        <dbReference type="EMBL" id="MRV70190.1"/>
    </source>
</evidence>
<accession>A0A7X2II15</accession>
<name>A0A7X2II15_9BURK</name>
<organism evidence="1 2">
    <name type="scientific">Pseudoduganella rivuli</name>
    <dbReference type="NCBI Taxonomy" id="2666085"/>
    <lineage>
        <taxon>Bacteria</taxon>
        <taxon>Pseudomonadati</taxon>
        <taxon>Pseudomonadota</taxon>
        <taxon>Betaproteobacteria</taxon>
        <taxon>Burkholderiales</taxon>
        <taxon>Oxalobacteraceae</taxon>
        <taxon>Telluria group</taxon>
        <taxon>Pseudoduganella</taxon>
    </lineage>
</organism>